<evidence type="ECO:0000313" key="3">
    <source>
        <dbReference type="Proteomes" id="UP000703269"/>
    </source>
</evidence>
<sequence>MNPFYTAASKHFDARFARYGAPITILDLISKCTPQPRPRVQAEDAGRQRLPRGHRRGEHHDDGLLSHWRRVVQPLRAGRDRI</sequence>
<keyword evidence="3" id="KW-1185">Reference proteome</keyword>
<protein>
    <submittedName>
        <fullName evidence="2">Uncharacterized protein</fullName>
    </submittedName>
</protein>
<dbReference type="OrthoDB" id="405996at2759"/>
<feature type="region of interest" description="Disordered" evidence="1">
    <location>
        <begin position="35"/>
        <end position="62"/>
    </location>
</feature>
<accession>A0A9P3GI04</accession>
<reference evidence="2 3" key="1">
    <citation type="submission" date="2021-08" db="EMBL/GenBank/DDBJ databases">
        <title>Draft Genome Sequence of Phanerochaete sordida strain YK-624.</title>
        <authorList>
            <person name="Mori T."/>
            <person name="Dohra H."/>
            <person name="Suzuki T."/>
            <person name="Kawagishi H."/>
            <person name="Hirai H."/>
        </authorList>
    </citation>
    <scope>NUCLEOTIDE SEQUENCE [LARGE SCALE GENOMIC DNA]</scope>
    <source>
        <strain evidence="2 3">YK-624</strain>
    </source>
</reference>
<comment type="caution">
    <text evidence="2">The sequence shown here is derived from an EMBL/GenBank/DDBJ whole genome shotgun (WGS) entry which is preliminary data.</text>
</comment>
<name>A0A9P3GI04_9APHY</name>
<evidence type="ECO:0000256" key="1">
    <source>
        <dbReference type="SAM" id="MobiDB-lite"/>
    </source>
</evidence>
<evidence type="ECO:0000313" key="2">
    <source>
        <dbReference type="EMBL" id="GJE95417.1"/>
    </source>
</evidence>
<gene>
    <name evidence="2" type="ORF">PsYK624_116010</name>
</gene>
<proteinExistence type="predicted"/>
<organism evidence="2 3">
    <name type="scientific">Phanerochaete sordida</name>
    <dbReference type="NCBI Taxonomy" id="48140"/>
    <lineage>
        <taxon>Eukaryota</taxon>
        <taxon>Fungi</taxon>
        <taxon>Dikarya</taxon>
        <taxon>Basidiomycota</taxon>
        <taxon>Agaricomycotina</taxon>
        <taxon>Agaricomycetes</taxon>
        <taxon>Polyporales</taxon>
        <taxon>Phanerochaetaceae</taxon>
        <taxon>Phanerochaete</taxon>
    </lineage>
</organism>
<dbReference type="Proteomes" id="UP000703269">
    <property type="component" value="Unassembled WGS sequence"/>
</dbReference>
<dbReference type="AlphaFoldDB" id="A0A9P3GI04"/>
<dbReference type="EMBL" id="BPQB01000048">
    <property type="protein sequence ID" value="GJE95417.1"/>
    <property type="molecule type" value="Genomic_DNA"/>
</dbReference>